<dbReference type="Pfam" id="PF00462">
    <property type="entry name" value="Glutaredoxin"/>
    <property type="match status" value="1"/>
</dbReference>
<dbReference type="InterPro" id="IPR002109">
    <property type="entry name" value="Glutaredoxin"/>
</dbReference>
<dbReference type="NCBIfam" id="NF041212">
    <property type="entry name" value="Uxx_star"/>
    <property type="match status" value="1"/>
</dbReference>
<dbReference type="EMBL" id="FMUX01000003">
    <property type="protein sequence ID" value="SCY02107.1"/>
    <property type="molecule type" value="Genomic_DNA"/>
</dbReference>
<gene>
    <name evidence="2" type="ORF">SAMN05216233_10335</name>
</gene>
<dbReference type="CDD" id="cd02976">
    <property type="entry name" value="NrdH"/>
    <property type="match status" value="1"/>
</dbReference>
<evidence type="ECO:0000313" key="3">
    <source>
        <dbReference type="Proteomes" id="UP000198870"/>
    </source>
</evidence>
<protein>
    <submittedName>
        <fullName evidence="2">Glutaredoxin</fullName>
    </submittedName>
</protein>
<dbReference type="InterPro" id="IPR036249">
    <property type="entry name" value="Thioredoxin-like_sf"/>
</dbReference>
<evidence type="ECO:0000313" key="2">
    <source>
        <dbReference type="EMBL" id="SCY02107.1"/>
    </source>
</evidence>
<reference evidence="2 3" key="1">
    <citation type="submission" date="2016-10" db="EMBL/GenBank/DDBJ databases">
        <authorList>
            <person name="de Groot N.N."/>
        </authorList>
    </citation>
    <scope>NUCLEOTIDE SEQUENCE [LARGE SCALE GENOMIC DNA]</scope>
    <source>
        <strain evidence="2 3">AA1</strain>
    </source>
</reference>
<dbReference type="NCBIfam" id="NF041114">
    <property type="entry name" value="gluta_UXX_star_1"/>
    <property type="match status" value="1"/>
</dbReference>
<dbReference type="Gene3D" id="3.40.30.10">
    <property type="entry name" value="Glutaredoxin"/>
    <property type="match status" value="1"/>
</dbReference>
<dbReference type="STRING" id="419481.SAMN05216233_10335"/>
<organism evidence="2 3">
    <name type="scientific">Desulfoluna spongiiphila</name>
    <dbReference type="NCBI Taxonomy" id="419481"/>
    <lineage>
        <taxon>Bacteria</taxon>
        <taxon>Pseudomonadati</taxon>
        <taxon>Thermodesulfobacteriota</taxon>
        <taxon>Desulfobacteria</taxon>
        <taxon>Desulfobacterales</taxon>
        <taxon>Desulfolunaceae</taxon>
        <taxon>Desulfoluna</taxon>
    </lineage>
</organism>
<dbReference type="SUPFAM" id="SSF52833">
    <property type="entry name" value="Thioredoxin-like"/>
    <property type="match status" value="1"/>
</dbReference>
<keyword evidence="3" id="KW-1185">Reference proteome</keyword>
<sequence length="72" mass="7863">MKQSVTIYGKDKCPFTRAAVDALREKGDEVVYIDVLKSEEMMDKMLSISGGGRKIPVIVADGEVSVGWQGKT</sequence>
<name>A0A1G5CIH5_9BACT</name>
<dbReference type="AlphaFoldDB" id="A0A1G5CIH5"/>
<dbReference type="Proteomes" id="UP000198870">
    <property type="component" value="Unassembled WGS sequence"/>
</dbReference>
<dbReference type="PROSITE" id="PS51354">
    <property type="entry name" value="GLUTAREDOXIN_2"/>
    <property type="match status" value="1"/>
</dbReference>
<evidence type="ECO:0000259" key="1">
    <source>
        <dbReference type="Pfam" id="PF00462"/>
    </source>
</evidence>
<dbReference type="RefSeq" id="WP_092209093.1">
    <property type="nucleotide sequence ID" value="NZ_FMUX01000003.1"/>
</dbReference>
<dbReference type="OrthoDB" id="9813980at2"/>
<accession>A0A1G5CIH5</accession>
<feature type="domain" description="Glutaredoxin" evidence="1">
    <location>
        <begin position="5"/>
        <end position="64"/>
    </location>
</feature>
<proteinExistence type="predicted"/>